<dbReference type="InterPro" id="IPR029068">
    <property type="entry name" value="Glyas_Bleomycin-R_OHBP_Dase"/>
</dbReference>
<dbReference type="RefSeq" id="WP_024364733.1">
    <property type="nucleotide sequence ID" value="NZ_BJNS01000045.1"/>
</dbReference>
<proteinExistence type="predicted"/>
<dbReference type="Gene3D" id="3.10.180.10">
    <property type="entry name" value="2,3-Dihydroxybiphenyl 1,2-Dioxygenase, domain 1"/>
    <property type="match status" value="1"/>
</dbReference>
<dbReference type="InterPro" id="IPR037523">
    <property type="entry name" value="VOC_core"/>
</dbReference>
<dbReference type="Proteomes" id="UP000255295">
    <property type="component" value="Unassembled WGS sequence"/>
</dbReference>
<dbReference type="AlphaFoldDB" id="A0A2S0K027"/>
<evidence type="ECO:0000313" key="3">
    <source>
        <dbReference type="EMBL" id="SUV17491.1"/>
    </source>
</evidence>
<accession>A0A2S0K027</accession>
<dbReference type="GO" id="GO:0051213">
    <property type="term" value="F:dioxygenase activity"/>
    <property type="evidence" value="ECO:0007669"/>
    <property type="project" value="UniProtKB-KW"/>
</dbReference>
<dbReference type="Proteomes" id="UP000238825">
    <property type="component" value="Chromosome"/>
</dbReference>
<dbReference type="EMBL" id="CP019980">
    <property type="protein sequence ID" value="AVK96696.1"/>
    <property type="molecule type" value="Genomic_DNA"/>
</dbReference>
<reference evidence="3 5" key="2">
    <citation type="submission" date="2018-06" db="EMBL/GenBank/DDBJ databases">
        <authorList>
            <consortium name="Pathogen Informatics"/>
            <person name="Doyle S."/>
        </authorList>
    </citation>
    <scope>NUCLEOTIDE SEQUENCE [LARGE SCALE GENOMIC DNA]</scope>
    <source>
        <strain evidence="3 5">NCTC10338</strain>
    </source>
</reference>
<keyword evidence="2" id="KW-0223">Dioxygenase</keyword>
<dbReference type="GeneID" id="48276663"/>
<reference evidence="2 4" key="1">
    <citation type="submission" date="2017-03" db="EMBL/GenBank/DDBJ databases">
        <title>The whole genome sequencing and assembly of Lysinibacillus sphaericus DSM 28T strain.</title>
        <authorList>
            <person name="Lee Y.-J."/>
            <person name="Yi H."/>
            <person name="Bahn Y.-S."/>
            <person name="Kim J.F."/>
            <person name="Lee D.-W."/>
        </authorList>
    </citation>
    <scope>NUCLEOTIDE SEQUENCE [LARGE SCALE GENOMIC DNA]</scope>
    <source>
        <strain evidence="2 4">DSM 28</strain>
    </source>
</reference>
<evidence type="ECO:0000313" key="2">
    <source>
        <dbReference type="EMBL" id="AVK96696.1"/>
    </source>
</evidence>
<name>A0A2S0K027_LYSSH</name>
<gene>
    <name evidence="2" type="ORF">LS41612_10670</name>
    <name evidence="3" type="ORF">NCTC10338_02594</name>
</gene>
<feature type="domain" description="VOC" evidence="1">
    <location>
        <begin position="5"/>
        <end position="131"/>
    </location>
</feature>
<evidence type="ECO:0000313" key="4">
    <source>
        <dbReference type="Proteomes" id="UP000238825"/>
    </source>
</evidence>
<sequence length="134" mass="15539">MNKSFVHHLCIQTNTYTESLNFYTDILGFKVVQESPDFHGRNFNTWIQLGDFYIELQTGKQNEILCDVNTNSLGLVHFCLWVEDLKSEVSRLHELDTEFLMKNNEIIYHVENGSLCKIKAPEGTIVELRNNKGI</sequence>
<dbReference type="Pfam" id="PF00903">
    <property type="entry name" value="Glyoxalase"/>
    <property type="match status" value="1"/>
</dbReference>
<organism evidence="2 4">
    <name type="scientific">Lysinibacillus sphaericus</name>
    <name type="common">Bacillus sphaericus</name>
    <dbReference type="NCBI Taxonomy" id="1421"/>
    <lineage>
        <taxon>Bacteria</taxon>
        <taxon>Bacillati</taxon>
        <taxon>Bacillota</taxon>
        <taxon>Bacilli</taxon>
        <taxon>Bacillales</taxon>
        <taxon>Bacillaceae</taxon>
        <taxon>Lysinibacillus</taxon>
    </lineage>
</organism>
<evidence type="ECO:0000313" key="5">
    <source>
        <dbReference type="Proteomes" id="UP000255295"/>
    </source>
</evidence>
<dbReference type="EMBL" id="UFSZ01000001">
    <property type="protein sequence ID" value="SUV17491.1"/>
    <property type="molecule type" value="Genomic_DNA"/>
</dbReference>
<dbReference type="InterPro" id="IPR004360">
    <property type="entry name" value="Glyas_Fos-R_dOase_dom"/>
</dbReference>
<evidence type="ECO:0000259" key="1">
    <source>
        <dbReference type="PROSITE" id="PS51819"/>
    </source>
</evidence>
<keyword evidence="2" id="KW-0560">Oxidoreductase</keyword>
<protein>
    <submittedName>
        <fullName evidence="3">Glyoxalase I</fullName>
    </submittedName>
    <submittedName>
        <fullName evidence="2">Glyoxalase/bleomycin resistance/dioxygenase family protein</fullName>
    </submittedName>
</protein>
<dbReference type="SUPFAM" id="SSF54593">
    <property type="entry name" value="Glyoxalase/Bleomycin resistance protein/Dihydroxybiphenyl dioxygenase"/>
    <property type="match status" value="1"/>
</dbReference>
<dbReference type="PROSITE" id="PS51819">
    <property type="entry name" value="VOC"/>
    <property type="match status" value="1"/>
</dbReference>